<dbReference type="InterPro" id="IPR013098">
    <property type="entry name" value="Ig_I-set"/>
</dbReference>
<dbReference type="SMART" id="SM00406">
    <property type="entry name" value="IGv"/>
    <property type="match status" value="7"/>
</dbReference>
<dbReference type="SUPFAM" id="SSF48726">
    <property type="entry name" value="Immunoglobulin"/>
    <property type="match status" value="11"/>
</dbReference>
<feature type="region of interest" description="Disordered" evidence="10">
    <location>
        <begin position="1309"/>
        <end position="1328"/>
    </location>
</feature>
<dbReference type="InterPro" id="IPR003599">
    <property type="entry name" value="Ig_sub"/>
</dbReference>
<feature type="compositionally biased region" description="Polar residues" evidence="10">
    <location>
        <begin position="1"/>
        <end position="28"/>
    </location>
</feature>
<dbReference type="GO" id="GO:0050808">
    <property type="term" value="P:synapse organization"/>
    <property type="evidence" value="ECO:0007669"/>
    <property type="project" value="TreeGrafter"/>
</dbReference>
<feature type="compositionally biased region" description="Acidic residues" evidence="10">
    <location>
        <begin position="1012"/>
        <end position="1021"/>
    </location>
</feature>
<feature type="compositionally biased region" description="Basic and acidic residues" evidence="10">
    <location>
        <begin position="1053"/>
        <end position="1063"/>
    </location>
</feature>
<feature type="compositionally biased region" description="Basic and acidic residues" evidence="10">
    <location>
        <begin position="112"/>
        <end position="127"/>
    </location>
</feature>
<dbReference type="STRING" id="240159.A0A4U5U0J4"/>
<feature type="region of interest" description="Disordered" evidence="10">
    <location>
        <begin position="2098"/>
        <end position="2121"/>
    </location>
</feature>
<sequence>MTNSNINCDKKQGQVSVLTPPQTHTVGASRSRDVSQAAAQCSVTSQGISPCSTLTSSTASPSTDSPCSTLNSTTSRPPLSRSSPCGTITSPSSTLESKDSGIIATITSSSENDDRSGSSLEWSKDGSLRSSGRHGLAQSVRADTCSPVAEEDCNSATATPADTPSRTDQQQQQQQQQSSASAGAPQPPSHAPEGPIPYPPQASSSLMMPRPNSVAATSSTKLEDLSFLDEQRNTPLRTSIRLPWHNTGGRPPQDSKARFTPYKPVDIMLKPLLFEVPSITTDSVFVGRDWLFQQLEDVLKASESTEKHGAVVVGSVGYGKTAIISRLVALSCHGGRMRQIASNSPSASPKTGVVLSSELPLSQPPQPTPPSSATNTLRTNSCPGTPEMQRRREEAVKRLAAKGFNIFHVIDVVLVIIKKNGHETTIVQFPSAAGNAKVHAHVVAYHYCQADNTYTCLVPEFVHSIAALLCRAHQLSAYRELLLKEPHLQSMLSLRSCVQDPMAAFRRGVLEPLANLRKVIITELFLPLRSEDVSACVFAAGSADSPDADTPGLMKCPGGPQCPICSSPNSLQGLGLLEQTNLSCTSPVIPSPGRDTPLETEISEIQSSESFREPLGSAFLGLSDHQGDSVDLSCNITYSSESKDIAPPPDLSLSSPSPLPLALSLSLDCPVERESYEKLWRILAYYSETAVHLDREIMLSKAPGLAYRYKQAAETDGYYHTGVKASVKISPQWLLQPAISIQLNRAQSNGHKVQLIYSTRVSARPDPASHPSITSPASHPWVLISTNHTTTALVAAAGSKVELPCPVLSSGNPKVQWILPDGYKQISPSNSLDGRPWASPSGLLLHKVQLSDAGIYYCVARAGRDVDVLPIRLAVEESSIPPSGEQVGLSVTGTVGEPISLSCKASGSPVPHMSWLLPDGNIVRQGLAVSGITIQSNGSLTLPNPSQRDAGHYRCIVLNQYGSDSLSMQLELQSRHPPQFRTSSFPRGPQSAAGRSTQIRAPLLHQVVEGSGNEEEDEEEEERTHISNRKRPRPLQPSPNRRYPIGKPRRRGPMREGSLRKEGGPVSSTDQRRNRFENRRRVTANKQRIDPQKWADILAKIRQKTANTNNNQPIAAGKPTAKSVGRGQGRERQEGDDDAEIVRAEGAGVEAETEGRIGQRRRIINRPRGRPLSPPRPLPDPMNPKSPTTTPETTTAKMVMSLLVSTTTSPAIFLTQSDHISNTLSITTSKSSPSLTPSSSSLTSLSSSRTKTHIDMMTHSVTIPDAAESTAFTTAPTPAPTQSDAATAQTHVPDTHSRAHTHGIQTHTETHTALGKHVDRPPSKHSEELERNLLDAPVRRFRPRIADPHIRTVSFPAESTARLACEAEGEPKPSITWTKVATGAVMSLHSRAQRFEVLPNGTLLIQNVQLQDRGTYICSAHSFLGRDRLLTTLEVWTRPPRMQLASYREATIHQGGEVHLECQADGVPSPLLSWVLPDRSVLTSTARSTSRVTMDTNGTLHILQPLPSDRGVYRCVASNSAGASSASVRVHVSSLPPVIQQHKEQHLLMSPGMPVYAQCSARGAPPPTLRWRIPDGTLVRPSQFLHGNLFVLPNGTLHIRKVGPKDTGIYECTASNAVGSDKRTVRVEIKGGAEGDRRQGGARHEEAKEVPTEKTSSPSSLNKNKTLSIPSHPSNSFNSPRLSPPSPFDRSRTLPITPSSSRSSSHQLNHSNSLTPKINEIITASPTHLTTVNKTKPSPLSPPPTGPTNNTKVSPGIVNNARVTSSSPADKSRASAVFHPSPLSPFSKARIVSTSPPITAVHYGGLLQLHCSVIGNPSPIIIWRTPSRKLVDMHFSFDRRLKVHPNGTLSVQAVTEKDAGDYLCIARNKVADDYRLLRVSVATKPAKIEPRQPLNQMVLFGKPLKVDCQASGLPDPAVHWSLPDGTMVNSVLQGEGRGGRARRLTVFDNGTLLVPAVGMGEEGEYTCYAENQGGQDTMKVKVKVMMTSPPTFTHGGSYHIVKVRQGATATIRCHATGDPAPTVTWFSPTRRVIPRSLGSGLYSDRVVAVSDGTLEVRLAQTTDTGNYTCRASNSVGERSMMVGLEVEPANYDLSRQVGGRGWSTSSEPGAGHSSRSGVNINNVGTIQNRLTNGVTSKLGGNNSSNDGYSANNGRIKNIVPNTGINVATSGSDPALRSDSQNGFSRPVSGVTTQLSSSVVVGRNIGIKADNTEINRNGPGIVSSSNSTVRGDLEKNPGANNNEVIAGKASNDANTGISRNVGFLSSSVSDIGAGTGTLRGNAFSGSSNIGVTNGNRNRGGSSSTAIAAGNTGTINSANTVVGVVTTVKQRVVKGQTVLLPCPSQGSPPPRVSWLLSGNGVLPAPYYGSRLTVHRNGSLELRGVRVTDGGTLVCVVRGERGETRIQVELEVSEQQQEAKSPHRGAVEGPVKESGLVEVSRSGASLDSAQTLSSRPVLPEKLNPRVTVTQKPLHRGPSLLAAPHPAGPPPRSTGSASQPAVNTKTAPLVSIINGETLRLSCPASHGNTQGSLIWTMPSGKVLSRGESSDSGQYVVQQDGTLTVQHASVFDRGAYTCRSTSNDSSSVSVVTVPVIVIAYPPRITTGPSPVTYTRPGVAVELPCLTIATPRATVTWETPDLTQLRVMGQARIYGNRYLSPQGSLVIQNPTSRDTGFYRCTAKNVIGVDTKSTYLHVI</sequence>
<dbReference type="InterPro" id="IPR003598">
    <property type="entry name" value="Ig_sub2"/>
</dbReference>
<protein>
    <submittedName>
        <fullName evidence="12">Protein TANC1</fullName>
    </submittedName>
</protein>
<keyword evidence="4" id="KW-0732">Signal</keyword>
<feature type="region of interest" description="Disordered" evidence="10">
    <location>
        <begin position="1108"/>
        <end position="1193"/>
    </location>
</feature>
<evidence type="ECO:0000256" key="8">
    <source>
        <dbReference type="ARBA" id="ARBA00023157"/>
    </source>
</evidence>
<evidence type="ECO:0000313" key="13">
    <source>
        <dbReference type="Proteomes" id="UP000298787"/>
    </source>
</evidence>
<dbReference type="Gene3D" id="2.60.40.10">
    <property type="entry name" value="Immunoglobulins"/>
    <property type="match status" value="11"/>
</dbReference>
<dbReference type="Proteomes" id="UP000298787">
    <property type="component" value="Chromosome 2"/>
</dbReference>
<dbReference type="Pfam" id="PF13927">
    <property type="entry name" value="Ig_3"/>
    <property type="match status" value="6"/>
</dbReference>
<feature type="compositionally biased region" description="Polar residues" evidence="10">
    <location>
        <begin position="37"/>
        <end position="48"/>
    </location>
</feature>
<dbReference type="PROSITE" id="PS50835">
    <property type="entry name" value="IG_LIKE"/>
    <property type="match status" value="11"/>
</dbReference>
<gene>
    <name evidence="12" type="ORF">D9C73_001387</name>
</gene>
<dbReference type="GO" id="GO:0005886">
    <property type="term" value="C:plasma membrane"/>
    <property type="evidence" value="ECO:0007669"/>
    <property type="project" value="TreeGrafter"/>
</dbReference>
<dbReference type="PANTHER" id="PTHR45080">
    <property type="entry name" value="CONTACTIN 5"/>
    <property type="match status" value="1"/>
</dbReference>
<evidence type="ECO:0000256" key="4">
    <source>
        <dbReference type="ARBA" id="ARBA00022729"/>
    </source>
</evidence>
<feature type="region of interest" description="Disordered" evidence="10">
    <location>
        <begin position="2215"/>
        <end position="2240"/>
    </location>
</feature>
<feature type="compositionally biased region" description="Low complexity" evidence="10">
    <location>
        <begin position="169"/>
        <end position="184"/>
    </location>
</feature>
<feature type="region of interest" description="Disordered" evidence="10">
    <location>
        <begin position="339"/>
        <end position="390"/>
    </location>
</feature>
<feature type="compositionally biased region" description="Polar residues" evidence="10">
    <location>
        <begin position="340"/>
        <end position="349"/>
    </location>
</feature>
<feature type="compositionally biased region" description="Pro residues" evidence="10">
    <location>
        <begin position="1172"/>
        <end position="1184"/>
    </location>
</feature>
<comment type="subcellular location">
    <subcellularLocation>
        <location evidence="1">Membrane</location>
        <topology evidence="1">Single-pass membrane protein</topology>
    </subcellularLocation>
</comment>
<feature type="compositionally biased region" description="Low complexity" evidence="10">
    <location>
        <begin position="1693"/>
        <end position="1713"/>
    </location>
</feature>
<dbReference type="InterPro" id="IPR050958">
    <property type="entry name" value="Cell_Adh-Cytoskel_Orgn"/>
</dbReference>
<feature type="domain" description="Ig-like" evidence="11">
    <location>
        <begin position="2318"/>
        <end position="2410"/>
    </location>
</feature>
<proteinExistence type="predicted"/>
<dbReference type="CDD" id="cd00096">
    <property type="entry name" value="Ig"/>
    <property type="match status" value="5"/>
</dbReference>
<feature type="domain" description="Ig-like" evidence="11">
    <location>
        <begin position="780"/>
        <end position="874"/>
    </location>
</feature>
<dbReference type="FunFam" id="2.60.40.10:FF:000076">
    <property type="entry name" value="Leucine-rich repeat and Ig domain-containing 4"/>
    <property type="match status" value="3"/>
</dbReference>
<feature type="compositionally biased region" description="Pro residues" evidence="10">
    <location>
        <begin position="185"/>
        <end position="200"/>
    </location>
</feature>
<feature type="region of interest" description="Disordered" evidence="10">
    <location>
        <begin position="2281"/>
        <end position="2303"/>
    </location>
</feature>
<dbReference type="GO" id="GO:0043025">
    <property type="term" value="C:neuronal cell body"/>
    <property type="evidence" value="ECO:0007669"/>
    <property type="project" value="TreeGrafter"/>
</dbReference>
<evidence type="ECO:0000256" key="10">
    <source>
        <dbReference type="SAM" id="MobiDB-lite"/>
    </source>
</evidence>
<feature type="domain" description="Ig-like" evidence="11">
    <location>
        <begin position="1536"/>
        <end position="1628"/>
    </location>
</feature>
<dbReference type="InterPro" id="IPR007110">
    <property type="entry name" value="Ig-like_dom"/>
</dbReference>
<feature type="domain" description="Ig-like" evidence="11">
    <location>
        <begin position="1785"/>
        <end position="1880"/>
    </location>
</feature>
<feature type="domain" description="Ig-like" evidence="11">
    <location>
        <begin position="2496"/>
        <end position="2584"/>
    </location>
</feature>
<dbReference type="PANTHER" id="PTHR45080:SF8">
    <property type="entry name" value="IG-LIKE DOMAIN-CONTAINING PROTEIN"/>
    <property type="match status" value="1"/>
</dbReference>
<feature type="region of interest" description="Disordered" evidence="10">
    <location>
        <begin position="1"/>
        <end position="218"/>
    </location>
</feature>
<evidence type="ECO:0000259" key="11">
    <source>
        <dbReference type="PROSITE" id="PS50835"/>
    </source>
</evidence>
<feature type="compositionally biased region" description="Polar residues" evidence="10">
    <location>
        <begin position="2489"/>
        <end position="2499"/>
    </location>
</feature>
<feature type="compositionally biased region" description="Low complexity" evidence="10">
    <location>
        <begin position="49"/>
        <end position="84"/>
    </location>
</feature>
<keyword evidence="9" id="KW-0393">Immunoglobulin domain</keyword>
<feature type="compositionally biased region" description="Low complexity" evidence="10">
    <location>
        <begin position="1225"/>
        <end position="1249"/>
    </location>
</feature>
<evidence type="ECO:0000256" key="1">
    <source>
        <dbReference type="ARBA" id="ARBA00004167"/>
    </source>
</evidence>
<keyword evidence="7" id="KW-0472">Membrane</keyword>
<dbReference type="GO" id="GO:0007156">
    <property type="term" value="P:homophilic cell adhesion via plasma membrane adhesion molecules"/>
    <property type="evidence" value="ECO:0007669"/>
    <property type="project" value="TreeGrafter"/>
</dbReference>
<feature type="compositionally biased region" description="Basic and acidic residues" evidence="10">
    <location>
        <begin position="1316"/>
        <end position="1328"/>
    </location>
</feature>
<dbReference type="GO" id="GO:0030424">
    <property type="term" value="C:axon"/>
    <property type="evidence" value="ECO:0007669"/>
    <property type="project" value="TreeGrafter"/>
</dbReference>
<keyword evidence="2" id="KW-0433">Leucine-rich repeat</keyword>
<feature type="compositionally biased region" description="Basic and acidic residues" evidence="10">
    <location>
        <begin position="1630"/>
        <end position="1652"/>
    </location>
</feature>
<feature type="region of interest" description="Disordered" evidence="10">
    <location>
        <begin position="971"/>
        <end position="1088"/>
    </location>
</feature>
<feature type="domain" description="Ig-like" evidence="11">
    <location>
        <begin position="2597"/>
        <end position="2690"/>
    </location>
</feature>
<evidence type="ECO:0000256" key="7">
    <source>
        <dbReference type="ARBA" id="ARBA00023136"/>
    </source>
</evidence>
<feature type="domain" description="Ig-like" evidence="11">
    <location>
        <begin position="1343"/>
        <end position="1431"/>
    </location>
</feature>
<dbReference type="InterPro" id="IPR013106">
    <property type="entry name" value="Ig_V-set"/>
</dbReference>
<keyword evidence="5" id="KW-0677">Repeat</keyword>
<dbReference type="FunFam" id="2.60.40.10:FF:001377">
    <property type="entry name" value="Matrix remodeling associated 5"/>
    <property type="match status" value="1"/>
</dbReference>
<feature type="compositionally biased region" description="Polar residues" evidence="10">
    <location>
        <begin position="85"/>
        <end position="95"/>
    </location>
</feature>
<feature type="domain" description="Ig-like" evidence="11">
    <location>
        <begin position="882"/>
        <end position="973"/>
    </location>
</feature>
<feature type="compositionally biased region" description="Polar residues" evidence="10">
    <location>
        <begin position="2102"/>
        <end position="2121"/>
    </location>
</feature>
<feature type="compositionally biased region" description="Polar residues" evidence="10">
    <location>
        <begin position="2439"/>
        <end position="2451"/>
    </location>
</feature>
<dbReference type="InterPro" id="IPR036179">
    <property type="entry name" value="Ig-like_dom_sf"/>
</dbReference>
<evidence type="ECO:0000256" key="6">
    <source>
        <dbReference type="ARBA" id="ARBA00022989"/>
    </source>
</evidence>
<feature type="region of interest" description="Disordered" evidence="10">
    <location>
        <begin position="2407"/>
        <end position="2499"/>
    </location>
</feature>
<dbReference type="EMBL" id="CM014079">
    <property type="protein sequence ID" value="TKS67290.1"/>
    <property type="molecule type" value="Genomic_DNA"/>
</dbReference>
<keyword evidence="6" id="KW-1133">Transmembrane helix</keyword>
<name>A0A4U5U0J4_COLLU</name>
<dbReference type="SMART" id="SM00408">
    <property type="entry name" value="IGc2"/>
    <property type="match status" value="11"/>
</dbReference>
<feature type="compositionally biased region" description="Polar residues" evidence="10">
    <location>
        <begin position="2282"/>
        <end position="2303"/>
    </location>
</feature>
<feature type="region of interest" description="Disordered" evidence="10">
    <location>
        <begin position="1225"/>
        <end position="1250"/>
    </location>
</feature>
<feature type="domain" description="Ig-like" evidence="11">
    <location>
        <begin position="1440"/>
        <end position="1533"/>
    </location>
</feature>
<dbReference type="GO" id="GO:0008046">
    <property type="term" value="F:axon guidance receptor activity"/>
    <property type="evidence" value="ECO:0007669"/>
    <property type="project" value="TreeGrafter"/>
</dbReference>
<feature type="region of interest" description="Disordered" evidence="10">
    <location>
        <begin position="1730"/>
        <end position="1779"/>
    </location>
</feature>
<feature type="compositionally biased region" description="Basic and acidic residues" evidence="10">
    <location>
        <begin position="1070"/>
        <end position="1080"/>
    </location>
</feature>
<reference evidence="12 13" key="1">
    <citation type="submission" date="2019-01" db="EMBL/GenBank/DDBJ databases">
        <title>Genome Assembly of Collichthys lucidus.</title>
        <authorList>
            <person name="Cai M."/>
            <person name="Xiao S."/>
        </authorList>
    </citation>
    <scope>NUCLEOTIDE SEQUENCE [LARGE SCALE GENOMIC DNA]</scope>
    <source>
        <strain evidence="12">JT15FE1705JMU</strain>
        <tissue evidence="12">Muscle</tissue>
    </source>
</reference>
<feature type="compositionally biased region" description="Basic residues" evidence="10">
    <location>
        <begin position="1158"/>
        <end position="1169"/>
    </location>
</feature>
<feature type="compositionally biased region" description="Polar residues" evidence="10">
    <location>
        <begin position="154"/>
        <end position="168"/>
    </location>
</feature>
<feature type="domain" description="Ig-like" evidence="11">
    <location>
        <begin position="1990"/>
        <end position="2087"/>
    </location>
</feature>
<evidence type="ECO:0000256" key="9">
    <source>
        <dbReference type="ARBA" id="ARBA00023319"/>
    </source>
</evidence>
<feature type="compositionally biased region" description="Polar residues" evidence="10">
    <location>
        <begin position="373"/>
        <end position="383"/>
    </location>
</feature>
<evidence type="ECO:0000313" key="12">
    <source>
        <dbReference type="EMBL" id="TKS67290.1"/>
    </source>
</evidence>
<feature type="compositionally biased region" description="Polar residues" evidence="10">
    <location>
        <begin position="1653"/>
        <end position="1681"/>
    </location>
</feature>
<keyword evidence="3" id="KW-0812">Transmembrane</keyword>
<dbReference type="SMART" id="SM00409">
    <property type="entry name" value="IG"/>
    <property type="match status" value="11"/>
</dbReference>
<keyword evidence="13" id="KW-1185">Reference proteome</keyword>
<evidence type="ECO:0000256" key="3">
    <source>
        <dbReference type="ARBA" id="ARBA00022692"/>
    </source>
</evidence>
<keyword evidence="8" id="KW-1015">Disulfide bond</keyword>
<dbReference type="Pfam" id="PF07679">
    <property type="entry name" value="I-set"/>
    <property type="match status" value="5"/>
</dbReference>
<evidence type="ECO:0000256" key="2">
    <source>
        <dbReference type="ARBA" id="ARBA00022614"/>
    </source>
</evidence>
<accession>A0A4U5U0J4</accession>
<feature type="domain" description="Ig-like" evidence="11">
    <location>
        <begin position="1885"/>
        <end position="1983"/>
    </location>
</feature>
<evidence type="ECO:0000256" key="5">
    <source>
        <dbReference type="ARBA" id="ARBA00022737"/>
    </source>
</evidence>
<feature type="region of interest" description="Disordered" evidence="10">
    <location>
        <begin position="1630"/>
        <end position="1715"/>
    </location>
</feature>
<dbReference type="InterPro" id="IPR013783">
    <property type="entry name" value="Ig-like_fold"/>
</dbReference>
<organism evidence="12 13">
    <name type="scientific">Collichthys lucidus</name>
    <name type="common">Big head croaker</name>
    <name type="synonym">Sciaena lucida</name>
    <dbReference type="NCBI Taxonomy" id="240159"/>
    <lineage>
        <taxon>Eukaryota</taxon>
        <taxon>Metazoa</taxon>
        <taxon>Chordata</taxon>
        <taxon>Craniata</taxon>
        <taxon>Vertebrata</taxon>
        <taxon>Euteleostomi</taxon>
        <taxon>Actinopterygii</taxon>
        <taxon>Neopterygii</taxon>
        <taxon>Teleostei</taxon>
        <taxon>Neoteleostei</taxon>
        <taxon>Acanthomorphata</taxon>
        <taxon>Eupercaria</taxon>
        <taxon>Sciaenidae</taxon>
        <taxon>Collichthys</taxon>
    </lineage>
</organism>